<dbReference type="Proteomes" id="UP000198582">
    <property type="component" value="Unassembled WGS sequence"/>
</dbReference>
<proteinExistence type="predicted"/>
<sequence>MPNNKKDAAAARRRHQQLYSGGARRRRVLRPLEGETLVTMYDIVGTPLFPAVVANGTWNGAAIPFFRRDVAKLVVDWINATHAKNRDAARAHWDGDTVVLIEAEAEAEPGYTPERITPDRGGRYGIGARAWTWNFADD</sequence>
<protein>
    <submittedName>
        <fullName evidence="1">Uncharacterized protein</fullName>
    </submittedName>
</protein>
<evidence type="ECO:0000313" key="2">
    <source>
        <dbReference type="Proteomes" id="UP000198582"/>
    </source>
</evidence>
<dbReference type="RefSeq" id="WP_143086524.1">
    <property type="nucleotide sequence ID" value="NZ_FOEF01000047.1"/>
</dbReference>
<dbReference type="AlphaFoldDB" id="A0A1H8YQH3"/>
<organism evidence="1 2">
    <name type="scientific">Amycolatopsis saalfeldensis</name>
    <dbReference type="NCBI Taxonomy" id="394193"/>
    <lineage>
        <taxon>Bacteria</taxon>
        <taxon>Bacillati</taxon>
        <taxon>Actinomycetota</taxon>
        <taxon>Actinomycetes</taxon>
        <taxon>Pseudonocardiales</taxon>
        <taxon>Pseudonocardiaceae</taxon>
        <taxon>Amycolatopsis</taxon>
    </lineage>
</organism>
<gene>
    <name evidence="1" type="ORF">SAMN04489732_1476</name>
</gene>
<dbReference type="STRING" id="394193.SAMN04489732_1476"/>
<evidence type="ECO:0000313" key="1">
    <source>
        <dbReference type="EMBL" id="SEP54430.1"/>
    </source>
</evidence>
<name>A0A1H8YQH3_9PSEU</name>
<reference evidence="1 2" key="1">
    <citation type="submission" date="2016-10" db="EMBL/GenBank/DDBJ databases">
        <authorList>
            <person name="de Groot N.N."/>
        </authorList>
    </citation>
    <scope>NUCLEOTIDE SEQUENCE [LARGE SCALE GENOMIC DNA]</scope>
    <source>
        <strain evidence="1 2">DSM 44993</strain>
    </source>
</reference>
<dbReference type="OrthoDB" id="3467040at2"/>
<keyword evidence="2" id="KW-1185">Reference proteome</keyword>
<dbReference type="EMBL" id="FOEF01000047">
    <property type="protein sequence ID" value="SEP54430.1"/>
    <property type="molecule type" value="Genomic_DNA"/>
</dbReference>
<accession>A0A1H8YQH3</accession>